<sequence length="432" mass="48411">MRLVVSWVSHHWRNVALGHRPLWNLVVNMQESLNLDYVRSCAELCQNLLVDLERPTSSLLDTCVANLSQATHLVLDLSSSTTTHSTIRTGHIWTQSAPLLGNMALYSVHIHYDATKGMDYPNLKSLLLIECNFRWKFVSALASTLSTLYIEEPRRPIAIPACILLLGSCPCLSWCTFDSCLTDNVGSVSAIPPRSGRLHLPQLKQLTLLDSMSHIIQLLRDIYIPHAHTSLKFNSIGTKSIDAVELFSALLDSQGPAQWGGEIRFLQVRSGFTIVNSGTSLKHRIHVPMSHPRFLQLPACQMLDFSALESLWTTSLSPEVLKVFSRLTRLRRVALETSDALKSFVTFMCTHAHDNASTMNFPALEELVLVSLDSGECLKELRDILASRKVWVTGLQKVVLFRCDNIGIGEVIKLKQVADVEFYGRRLEDLLI</sequence>
<reference evidence="1 2" key="1">
    <citation type="journal article" date="2019" name="Nat. Ecol. Evol.">
        <title>Megaphylogeny resolves global patterns of mushroom evolution.</title>
        <authorList>
            <person name="Varga T."/>
            <person name="Krizsan K."/>
            <person name="Foldi C."/>
            <person name="Dima B."/>
            <person name="Sanchez-Garcia M."/>
            <person name="Sanchez-Ramirez S."/>
            <person name="Szollosi G.J."/>
            <person name="Szarkandi J.G."/>
            <person name="Papp V."/>
            <person name="Albert L."/>
            <person name="Andreopoulos W."/>
            <person name="Angelini C."/>
            <person name="Antonin V."/>
            <person name="Barry K.W."/>
            <person name="Bougher N.L."/>
            <person name="Buchanan P."/>
            <person name="Buyck B."/>
            <person name="Bense V."/>
            <person name="Catcheside P."/>
            <person name="Chovatia M."/>
            <person name="Cooper J."/>
            <person name="Damon W."/>
            <person name="Desjardin D."/>
            <person name="Finy P."/>
            <person name="Geml J."/>
            <person name="Haridas S."/>
            <person name="Hughes K."/>
            <person name="Justo A."/>
            <person name="Karasinski D."/>
            <person name="Kautmanova I."/>
            <person name="Kiss B."/>
            <person name="Kocsube S."/>
            <person name="Kotiranta H."/>
            <person name="LaButti K.M."/>
            <person name="Lechner B.E."/>
            <person name="Liimatainen K."/>
            <person name="Lipzen A."/>
            <person name="Lukacs Z."/>
            <person name="Mihaltcheva S."/>
            <person name="Morgado L.N."/>
            <person name="Niskanen T."/>
            <person name="Noordeloos M.E."/>
            <person name="Ohm R.A."/>
            <person name="Ortiz-Santana B."/>
            <person name="Ovrebo C."/>
            <person name="Racz N."/>
            <person name="Riley R."/>
            <person name="Savchenko A."/>
            <person name="Shiryaev A."/>
            <person name="Soop K."/>
            <person name="Spirin V."/>
            <person name="Szebenyi C."/>
            <person name="Tomsovsky M."/>
            <person name="Tulloss R.E."/>
            <person name="Uehling J."/>
            <person name="Grigoriev I.V."/>
            <person name="Vagvolgyi C."/>
            <person name="Papp T."/>
            <person name="Martin F.M."/>
            <person name="Miettinen O."/>
            <person name="Hibbett D.S."/>
            <person name="Nagy L.G."/>
        </authorList>
    </citation>
    <scope>NUCLEOTIDE SEQUENCE [LARGE SCALE GENOMIC DNA]</scope>
    <source>
        <strain evidence="1 2">NL-1719</strain>
    </source>
</reference>
<keyword evidence="2" id="KW-1185">Reference proteome</keyword>
<protein>
    <submittedName>
        <fullName evidence="1">Uncharacterized protein</fullName>
    </submittedName>
</protein>
<proteinExistence type="predicted"/>
<dbReference type="Proteomes" id="UP000308600">
    <property type="component" value="Unassembled WGS sequence"/>
</dbReference>
<name>A0ACD3AW99_9AGAR</name>
<accession>A0ACD3AW99</accession>
<evidence type="ECO:0000313" key="2">
    <source>
        <dbReference type="Proteomes" id="UP000308600"/>
    </source>
</evidence>
<evidence type="ECO:0000313" key="1">
    <source>
        <dbReference type="EMBL" id="TFK69616.1"/>
    </source>
</evidence>
<organism evidence="1 2">
    <name type="scientific">Pluteus cervinus</name>
    <dbReference type="NCBI Taxonomy" id="181527"/>
    <lineage>
        <taxon>Eukaryota</taxon>
        <taxon>Fungi</taxon>
        <taxon>Dikarya</taxon>
        <taxon>Basidiomycota</taxon>
        <taxon>Agaricomycotina</taxon>
        <taxon>Agaricomycetes</taxon>
        <taxon>Agaricomycetidae</taxon>
        <taxon>Agaricales</taxon>
        <taxon>Pluteineae</taxon>
        <taxon>Pluteaceae</taxon>
        <taxon>Pluteus</taxon>
    </lineage>
</organism>
<gene>
    <name evidence="1" type="ORF">BDN72DRAFT_897102</name>
</gene>
<dbReference type="EMBL" id="ML208327">
    <property type="protein sequence ID" value="TFK69616.1"/>
    <property type="molecule type" value="Genomic_DNA"/>
</dbReference>